<name>A0A811L645_9BILA</name>
<feature type="domain" description="Cathepsin propeptide inhibitor" evidence="9">
    <location>
        <begin position="77"/>
        <end position="133"/>
    </location>
</feature>
<evidence type="ECO:0000256" key="7">
    <source>
        <dbReference type="SAM" id="SignalP"/>
    </source>
</evidence>
<gene>
    <name evidence="10" type="ORF">BOKJ2_LOCUS10019</name>
</gene>
<feature type="domain" description="Peptidase C1A papain C-terminal" evidence="8">
    <location>
        <begin position="159"/>
        <end position="379"/>
    </location>
</feature>
<reference evidence="10" key="1">
    <citation type="submission" date="2020-09" db="EMBL/GenBank/DDBJ databases">
        <authorList>
            <person name="Kikuchi T."/>
        </authorList>
    </citation>
    <scope>NUCLEOTIDE SEQUENCE</scope>
    <source>
        <strain evidence="10">SH1</strain>
    </source>
</reference>
<dbReference type="PROSITE" id="PS00640">
    <property type="entry name" value="THIOL_PROTEASE_ASN"/>
    <property type="match status" value="1"/>
</dbReference>
<dbReference type="PROSITE" id="PS00139">
    <property type="entry name" value="THIOL_PROTEASE_CYS"/>
    <property type="match status" value="1"/>
</dbReference>
<accession>A0A811L645</accession>
<keyword evidence="7" id="KW-0732">Signal</keyword>
<keyword evidence="11" id="KW-1185">Reference proteome</keyword>
<evidence type="ECO:0000256" key="5">
    <source>
        <dbReference type="ARBA" id="ARBA00023145"/>
    </source>
</evidence>
<dbReference type="InterPro" id="IPR000668">
    <property type="entry name" value="Peptidase_C1A_C"/>
</dbReference>
<protein>
    <submittedName>
        <fullName evidence="10">Uncharacterized protein</fullName>
    </submittedName>
</protein>
<dbReference type="Pfam" id="PF00112">
    <property type="entry name" value="Peptidase_C1"/>
    <property type="match status" value="1"/>
</dbReference>
<dbReference type="InterPro" id="IPR025660">
    <property type="entry name" value="Pept_his_AS"/>
</dbReference>
<dbReference type="Proteomes" id="UP000614601">
    <property type="component" value="Unassembled WGS sequence"/>
</dbReference>
<keyword evidence="2" id="KW-0645">Protease</keyword>
<dbReference type="EMBL" id="CAJFCW020000005">
    <property type="protein sequence ID" value="CAG9117341.1"/>
    <property type="molecule type" value="Genomic_DNA"/>
</dbReference>
<evidence type="ECO:0000259" key="8">
    <source>
        <dbReference type="SMART" id="SM00645"/>
    </source>
</evidence>
<evidence type="ECO:0000256" key="6">
    <source>
        <dbReference type="ARBA" id="ARBA00023157"/>
    </source>
</evidence>
<evidence type="ECO:0000256" key="3">
    <source>
        <dbReference type="ARBA" id="ARBA00022801"/>
    </source>
</evidence>
<dbReference type="Proteomes" id="UP000783686">
    <property type="component" value="Unassembled WGS sequence"/>
</dbReference>
<organism evidence="10 11">
    <name type="scientific">Bursaphelenchus okinawaensis</name>
    <dbReference type="NCBI Taxonomy" id="465554"/>
    <lineage>
        <taxon>Eukaryota</taxon>
        <taxon>Metazoa</taxon>
        <taxon>Ecdysozoa</taxon>
        <taxon>Nematoda</taxon>
        <taxon>Chromadorea</taxon>
        <taxon>Rhabditida</taxon>
        <taxon>Tylenchina</taxon>
        <taxon>Tylenchomorpha</taxon>
        <taxon>Aphelenchoidea</taxon>
        <taxon>Aphelenchoididae</taxon>
        <taxon>Bursaphelenchus</taxon>
    </lineage>
</organism>
<keyword evidence="4" id="KW-0788">Thiol protease</keyword>
<dbReference type="InterPro" id="IPR025661">
    <property type="entry name" value="Pept_asp_AS"/>
</dbReference>
<dbReference type="GO" id="GO:0006508">
    <property type="term" value="P:proteolysis"/>
    <property type="evidence" value="ECO:0007669"/>
    <property type="project" value="UniProtKB-KW"/>
</dbReference>
<comment type="similarity">
    <text evidence="1">Belongs to the peptidase C1 family.</text>
</comment>
<dbReference type="InterPro" id="IPR013201">
    <property type="entry name" value="Prot_inhib_I29"/>
</dbReference>
<evidence type="ECO:0000259" key="9">
    <source>
        <dbReference type="SMART" id="SM00848"/>
    </source>
</evidence>
<dbReference type="SMART" id="SM00848">
    <property type="entry name" value="Inhibitor_I29"/>
    <property type="match status" value="1"/>
</dbReference>
<evidence type="ECO:0000256" key="1">
    <source>
        <dbReference type="ARBA" id="ARBA00008455"/>
    </source>
</evidence>
<dbReference type="PANTHER" id="PTHR12411">
    <property type="entry name" value="CYSTEINE PROTEASE FAMILY C1-RELATED"/>
    <property type="match status" value="1"/>
</dbReference>
<dbReference type="AlphaFoldDB" id="A0A811L645"/>
<sequence>MKVCIVVVLAFTVALADLDNLFDHNKLEDWFKNNKIADFVNKLDNVTDETRKTLHLTPNLYKKVAGNDEEKKHFHDFFDFIAKHNKSYESETDLSERFEKFKKSAERIAKHQKENPEAEFGHTQFSDLSPEEFIAKHTGLSTKDLKKKPKNARSKRASIPSAWDWRSHNGVTAIRNQGQCGCCYAFAATSAIESQMKIQKNETYNLSQQQAVSCTYNVAKYGDNNGCSGGQSSGVFQLAIDSGLGKQADFTYTSGSTLKVPACKSITTAVKVSSWEQLPSDDEETMAETVYNQGPIVIYIDADQMMNYKNGIMNPTAPSGGWSINHAVLLVGYGVQNSTSTPYWIIQNSWGTSWGLKGFVLVKRGVNSMDLAQYVYSVK</sequence>
<dbReference type="EMBL" id="CAJFDH010000005">
    <property type="protein sequence ID" value="CAD5223189.1"/>
    <property type="molecule type" value="Genomic_DNA"/>
</dbReference>
<evidence type="ECO:0000313" key="11">
    <source>
        <dbReference type="Proteomes" id="UP000614601"/>
    </source>
</evidence>
<dbReference type="GO" id="GO:0008234">
    <property type="term" value="F:cysteine-type peptidase activity"/>
    <property type="evidence" value="ECO:0007669"/>
    <property type="project" value="UniProtKB-KW"/>
</dbReference>
<proteinExistence type="inferred from homology"/>
<keyword evidence="5" id="KW-0865">Zymogen</keyword>
<comment type="caution">
    <text evidence="10">The sequence shown here is derived from an EMBL/GenBank/DDBJ whole genome shotgun (WGS) entry which is preliminary data.</text>
</comment>
<dbReference type="SMART" id="SM00645">
    <property type="entry name" value="Pept_C1"/>
    <property type="match status" value="1"/>
</dbReference>
<keyword evidence="3" id="KW-0378">Hydrolase</keyword>
<dbReference type="SUPFAM" id="SSF54001">
    <property type="entry name" value="Cysteine proteinases"/>
    <property type="match status" value="1"/>
</dbReference>
<dbReference type="InterPro" id="IPR039417">
    <property type="entry name" value="Peptidase_C1A_papain-like"/>
</dbReference>
<keyword evidence="6" id="KW-1015">Disulfide bond</keyword>
<evidence type="ECO:0000256" key="2">
    <source>
        <dbReference type="ARBA" id="ARBA00022670"/>
    </source>
</evidence>
<dbReference type="CDD" id="cd02248">
    <property type="entry name" value="Peptidase_C1A"/>
    <property type="match status" value="1"/>
</dbReference>
<dbReference type="Gene3D" id="3.90.70.10">
    <property type="entry name" value="Cysteine proteinases"/>
    <property type="match status" value="1"/>
</dbReference>
<dbReference type="PROSITE" id="PS00639">
    <property type="entry name" value="THIOL_PROTEASE_HIS"/>
    <property type="match status" value="1"/>
</dbReference>
<dbReference type="Pfam" id="PF08246">
    <property type="entry name" value="Inhibitor_I29"/>
    <property type="match status" value="1"/>
</dbReference>
<feature type="chain" id="PRO_5035594991" evidence="7">
    <location>
        <begin position="17"/>
        <end position="379"/>
    </location>
</feature>
<dbReference type="InterPro" id="IPR000169">
    <property type="entry name" value="Pept_cys_AS"/>
</dbReference>
<dbReference type="InterPro" id="IPR013128">
    <property type="entry name" value="Peptidase_C1A"/>
</dbReference>
<dbReference type="PRINTS" id="PR00705">
    <property type="entry name" value="PAPAIN"/>
</dbReference>
<evidence type="ECO:0000313" key="10">
    <source>
        <dbReference type="EMBL" id="CAD5223189.1"/>
    </source>
</evidence>
<feature type="signal peptide" evidence="7">
    <location>
        <begin position="1"/>
        <end position="16"/>
    </location>
</feature>
<dbReference type="InterPro" id="IPR038765">
    <property type="entry name" value="Papain-like_cys_pep_sf"/>
</dbReference>
<dbReference type="OrthoDB" id="10253408at2759"/>
<evidence type="ECO:0000256" key="4">
    <source>
        <dbReference type="ARBA" id="ARBA00022807"/>
    </source>
</evidence>